<feature type="transmembrane region" description="Helical" evidence="1">
    <location>
        <begin position="49"/>
        <end position="71"/>
    </location>
</feature>
<feature type="transmembrane region" description="Helical" evidence="1">
    <location>
        <begin position="12"/>
        <end position="37"/>
    </location>
</feature>
<name>A0ABR8AE81_9CYAN</name>
<reference evidence="2 3" key="1">
    <citation type="journal article" date="2020" name="ISME J.">
        <title>Comparative genomics reveals insights into cyanobacterial evolution and habitat adaptation.</title>
        <authorList>
            <person name="Chen M.Y."/>
            <person name="Teng W.K."/>
            <person name="Zhao L."/>
            <person name="Hu C.X."/>
            <person name="Zhou Y.K."/>
            <person name="Han B.P."/>
            <person name="Song L.R."/>
            <person name="Shu W.S."/>
        </authorList>
    </citation>
    <scope>NUCLEOTIDE SEQUENCE [LARGE SCALE GENOMIC DNA]</scope>
    <source>
        <strain evidence="2 3">FACHB-288</strain>
    </source>
</reference>
<proteinExistence type="predicted"/>
<sequence length="101" mass="11449">MNFKDIKQKIYSIIKVVSLVLISSVIGLELGNIYLITNNIYLPSALNPIFWIGRFAVTAHLIEAIIAGFYVNSKQKMVIQYAIYTFFVGTVGLLELFDQEE</sequence>
<evidence type="ECO:0000313" key="2">
    <source>
        <dbReference type="EMBL" id="MBD2198049.1"/>
    </source>
</evidence>
<gene>
    <name evidence="2" type="ORF">H6G24_21465</name>
</gene>
<keyword evidence="3" id="KW-1185">Reference proteome</keyword>
<dbReference type="Proteomes" id="UP000658514">
    <property type="component" value="Unassembled WGS sequence"/>
</dbReference>
<protein>
    <submittedName>
        <fullName evidence="2">Uncharacterized protein</fullName>
    </submittedName>
</protein>
<accession>A0ABR8AE81</accession>
<comment type="caution">
    <text evidence="2">The sequence shown here is derived from an EMBL/GenBank/DDBJ whole genome shotgun (WGS) entry which is preliminary data.</text>
</comment>
<keyword evidence="1" id="KW-0472">Membrane</keyword>
<dbReference type="RefSeq" id="WP_190545228.1">
    <property type="nucleotide sequence ID" value="NZ_CAWPNO010000068.1"/>
</dbReference>
<organism evidence="2 3">
    <name type="scientific">Calothrix parietina FACHB-288</name>
    <dbReference type="NCBI Taxonomy" id="2692896"/>
    <lineage>
        <taxon>Bacteria</taxon>
        <taxon>Bacillati</taxon>
        <taxon>Cyanobacteriota</taxon>
        <taxon>Cyanophyceae</taxon>
        <taxon>Nostocales</taxon>
        <taxon>Calotrichaceae</taxon>
        <taxon>Calothrix</taxon>
    </lineage>
</organism>
<evidence type="ECO:0000313" key="3">
    <source>
        <dbReference type="Proteomes" id="UP000658514"/>
    </source>
</evidence>
<feature type="transmembrane region" description="Helical" evidence="1">
    <location>
        <begin position="78"/>
        <end position="97"/>
    </location>
</feature>
<keyword evidence="1" id="KW-1133">Transmembrane helix</keyword>
<dbReference type="EMBL" id="JACJQH010000035">
    <property type="protein sequence ID" value="MBD2198049.1"/>
    <property type="molecule type" value="Genomic_DNA"/>
</dbReference>
<evidence type="ECO:0000256" key="1">
    <source>
        <dbReference type="SAM" id="Phobius"/>
    </source>
</evidence>
<keyword evidence="1" id="KW-0812">Transmembrane</keyword>